<gene>
    <name evidence="2" type="ORF">POSPLADRAFT_1068318</name>
</gene>
<feature type="compositionally biased region" description="Gly residues" evidence="1">
    <location>
        <begin position="539"/>
        <end position="548"/>
    </location>
</feature>
<name>A0A1X6NEE3_9APHY</name>
<dbReference type="EMBL" id="KZ110591">
    <property type="protein sequence ID" value="OSX67007.1"/>
    <property type="molecule type" value="Genomic_DNA"/>
</dbReference>
<dbReference type="RefSeq" id="XP_024343801.1">
    <property type="nucleotide sequence ID" value="XM_024482293.1"/>
</dbReference>
<evidence type="ECO:0000313" key="3">
    <source>
        <dbReference type="Proteomes" id="UP000194127"/>
    </source>
</evidence>
<feature type="region of interest" description="Disordered" evidence="1">
    <location>
        <begin position="1"/>
        <end position="26"/>
    </location>
</feature>
<feature type="compositionally biased region" description="Basic and acidic residues" evidence="1">
    <location>
        <begin position="494"/>
        <end position="508"/>
    </location>
</feature>
<protein>
    <submittedName>
        <fullName evidence="2">Uncharacterized protein</fullName>
    </submittedName>
</protein>
<evidence type="ECO:0000256" key="1">
    <source>
        <dbReference type="SAM" id="MobiDB-lite"/>
    </source>
</evidence>
<evidence type="ECO:0000313" key="2">
    <source>
        <dbReference type="EMBL" id="OSX67007.1"/>
    </source>
</evidence>
<reference evidence="2 3" key="1">
    <citation type="submission" date="2017-04" db="EMBL/GenBank/DDBJ databases">
        <title>Genome Sequence of the Model Brown-Rot Fungus Postia placenta SB12.</title>
        <authorList>
            <consortium name="DOE Joint Genome Institute"/>
            <person name="Gaskell J."/>
            <person name="Kersten P."/>
            <person name="Larrondo L.F."/>
            <person name="Canessa P."/>
            <person name="Martinez D."/>
            <person name="Hibbett D."/>
            <person name="Schmoll M."/>
            <person name="Kubicek C.P."/>
            <person name="Martinez A.T."/>
            <person name="Yadav J."/>
            <person name="Master E."/>
            <person name="Magnuson J.K."/>
            <person name="James T."/>
            <person name="Yaver D."/>
            <person name="Berka R."/>
            <person name="Labutti K."/>
            <person name="Lipzen A."/>
            <person name="Aerts A."/>
            <person name="Barry K."/>
            <person name="Henrissat B."/>
            <person name="Blanchette R."/>
            <person name="Grigoriev I."/>
            <person name="Cullen D."/>
        </authorList>
    </citation>
    <scope>NUCLEOTIDE SEQUENCE [LARGE SCALE GENOMIC DNA]</scope>
    <source>
        <strain evidence="2 3">MAD-698-R-SB12</strain>
    </source>
</reference>
<dbReference type="Proteomes" id="UP000194127">
    <property type="component" value="Unassembled WGS sequence"/>
</dbReference>
<feature type="region of interest" description="Disordered" evidence="1">
    <location>
        <begin position="491"/>
        <end position="548"/>
    </location>
</feature>
<sequence>MSMSVVTERPTRRTRPRSSWLSRCRESLRASVRPRARSAADGGRSFVCRARARYGCGGASGSSDGGTGARADRRHEWRMGLGSASSTDGDGDDDGASGSSACACAGDLSDRMEDAGLVSAVDAVERELRLPNENQELVRVTVVAEDGSADGAADADVDVEPSEHATHSLRRHVLRELPRGRYALLRGPLDDVEHAIVYRALRRAQLCPRRLVRAAVHGEQRAVHRGDDLVERDGAAEALRVLHRELVLEALQRQRVPVRRARRRQAVRRRRRRVARAEGERGVQDVVVLVLARRPPRHALARERAVVEQRALVQRAEAHLARVAQQLLLACARLALPGLALGAAALARLVLLAARGVLALLRGPGLGVARRAGVALPHARAGAEALVALDAGYAGALAGGALPAAAGVVLLEAEPAGGHEGAGEVLVPDGGDAGVVVAGDVDALELEEEDLGEVHVVEGVGDLHAVLEGAGRGRGALVVVHGEVWHGVRAGVGGRERPEGRGVGREGGEGAGISRAEREVSGGGGGGRRMWRGQRQGRQAGGRGDGVGHCVRGGGVASARVATGGWRRVLPRVLVWVRLLDERDGYSGVYGLLAGEGEGRDVGGAAAAGHREAQGRHTLRALSATLPAYAGHGAPPRPLMPCGAQTPISTPPAIAPSRLGLGTLLRTRPCASPGPSPHTGARISHALTRADPGQAPAIAAAAVGAQVAVDRSLGAHAARESRITPRKTDPPQVLLQRPTELCGHARAPGRPSCAWDLAACAPPVYPLRFSFTFSGGSPQAARPAHRTARPCFRWVHAAAAAAAALITSTSPGRRVRGSIGYRPGAATSAGTLRACVRREAGPHGPWDWLAAWGALGADDDGEASRFCGPRGLRARVYSIRIQATAYSVRISLRLLGDAADPANNTDGYRSEAGCGRVSNVLSSSSVAGAPYPTATLALHRKGAVPSAPRWTVSQRNCIDALCANATAPEGLARAGYRSGGHPGAARTTDKGHAAGFPERECMTHGPSAPARVGKSLGVEHARPSSDNTYVPVVADDDADDG</sequence>
<proteinExistence type="predicted"/>
<dbReference type="AlphaFoldDB" id="A0A1X6NEE3"/>
<feature type="region of interest" description="Disordered" evidence="1">
    <location>
        <begin position="1018"/>
        <end position="1041"/>
    </location>
</feature>
<accession>A0A1X6NEE3</accession>
<dbReference type="GeneID" id="36327243"/>
<keyword evidence="3" id="KW-1185">Reference proteome</keyword>
<organism evidence="2 3">
    <name type="scientific">Postia placenta MAD-698-R-SB12</name>
    <dbReference type="NCBI Taxonomy" id="670580"/>
    <lineage>
        <taxon>Eukaryota</taxon>
        <taxon>Fungi</taxon>
        <taxon>Dikarya</taxon>
        <taxon>Basidiomycota</taxon>
        <taxon>Agaricomycotina</taxon>
        <taxon>Agaricomycetes</taxon>
        <taxon>Polyporales</taxon>
        <taxon>Adustoporiaceae</taxon>
        <taxon>Rhodonia</taxon>
    </lineage>
</organism>